<evidence type="ECO:0000313" key="1">
    <source>
        <dbReference type="EMBL" id="MBM7557487.1"/>
    </source>
</evidence>
<proteinExistence type="predicted"/>
<protein>
    <submittedName>
        <fullName evidence="1">Uncharacterized protein</fullName>
    </submittedName>
</protein>
<comment type="caution">
    <text evidence="1">The sequence shown here is derived from an EMBL/GenBank/DDBJ whole genome shotgun (WGS) entry which is preliminary data.</text>
</comment>
<accession>A0A938XQD7</accession>
<keyword evidence="2" id="KW-1185">Reference proteome</keyword>
<dbReference type="AlphaFoldDB" id="A0A938XQD7"/>
<evidence type="ECO:0000313" key="2">
    <source>
        <dbReference type="Proteomes" id="UP000774000"/>
    </source>
</evidence>
<dbReference type="EMBL" id="JAFBDQ010000013">
    <property type="protein sequence ID" value="MBM7557487.1"/>
    <property type="molecule type" value="Genomic_DNA"/>
</dbReference>
<gene>
    <name evidence="1" type="ORF">JOC47_002353</name>
</gene>
<sequence length="74" mass="8304">MELKALTKEVGISVAADMVSNSVPGGRVKILEELGAKVKAKLEKAIKKNILTEVNARKFSFFAMIFRYTKYILR</sequence>
<dbReference type="RefSeq" id="WP_204702235.1">
    <property type="nucleotide sequence ID" value="NZ_JAFBDQ010000013.1"/>
</dbReference>
<dbReference type="Proteomes" id="UP000774000">
    <property type="component" value="Unassembled WGS sequence"/>
</dbReference>
<name>A0A938XQD7_9FIRM</name>
<organism evidence="1 2">
    <name type="scientific">Halanaerobacter jeridensis</name>
    <dbReference type="NCBI Taxonomy" id="706427"/>
    <lineage>
        <taxon>Bacteria</taxon>
        <taxon>Bacillati</taxon>
        <taxon>Bacillota</taxon>
        <taxon>Clostridia</taxon>
        <taxon>Halanaerobiales</taxon>
        <taxon>Halobacteroidaceae</taxon>
        <taxon>Halanaerobacter</taxon>
    </lineage>
</organism>
<reference evidence="1" key="1">
    <citation type="submission" date="2021-01" db="EMBL/GenBank/DDBJ databases">
        <title>Genomic Encyclopedia of Type Strains, Phase IV (KMG-IV): sequencing the most valuable type-strain genomes for metagenomic binning, comparative biology and taxonomic classification.</title>
        <authorList>
            <person name="Goeker M."/>
        </authorList>
    </citation>
    <scope>NUCLEOTIDE SEQUENCE</scope>
    <source>
        <strain evidence="1">DSM 23230</strain>
    </source>
</reference>